<organism evidence="2 3">
    <name type="scientific">Vibrio variabilis</name>
    <dbReference type="NCBI Taxonomy" id="990271"/>
    <lineage>
        <taxon>Bacteria</taxon>
        <taxon>Pseudomonadati</taxon>
        <taxon>Pseudomonadota</taxon>
        <taxon>Gammaproteobacteria</taxon>
        <taxon>Vibrionales</taxon>
        <taxon>Vibrionaceae</taxon>
        <taxon>Vibrio</taxon>
    </lineage>
</organism>
<evidence type="ECO:0000256" key="1">
    <source>
        <dbReference type="SAM" id="Phobius"/>
    </source>
</evidence>
<feature type="transmembrane region" description="Helical" evidence="1">
    <location>
        <begin position="28"/>
        <end position="46"/>
    </location>
</feature>
<dbReference type="EMBL" id="BBMS01000007">
    <property type="protein sequence ID" value="GAL24983.1"/>
    <property type="molecule type" value="Genomic_DNA"/>
</dbReference>
<accession>A0ABQ0J890</accession>
<sequence>MVGATKTAESSKSDIVIEGDATVKNANLTTTIVITLVVTIVASMALKKFTKT</sequence>
<keyword evidence="1" id="KW-0472">Membrane</keyword>
<comment type="caution">
    <text evidence="2">The sequence shown here is derived from an EMBL/GenBank/DDBJ whole genome shotgun (WGS) entry which is preliminary data.</text>
</comment>
<gene>
    <name evidence="2" type="ORF">JCM19239_5810</name>
</gene>
<keyword evidence="3" id="KW-1185">Reference proteome</keyword>
<keyword evidence="1" id="KW-0812">Transmembrane</keyword>
<dbReference type="Proteomes" id="UP000029223">
    <property type="component" value="Unassembled WGS sequence"/>
</dbReference>
<proteinExistence type="predicted"/>
<evidence type="ECO:0000313" key="2">
    <source>
        <dbReference type="EMBL" id="GAL24983.1"/>
    </source>
</evidence>
<evidence type="ECO:0000313" key="3">
    <source>
        <dbReference type="Proteomes" id="UP000029223"/>
    </source>
</evidence>
<keyword evidence="1" id="KW-1133">Transmembrane helix</keyword>
<protein>
    <submittedName>
        <fullName evidence="2">Uncharacterized protein</fullName>
    </submittedName>
</protein>
<reference evidence="3" key="2">
    <citation type="submission" date="2014-09" db="EMBL/GenBank/DDBJ databases">
        <authorList>
            <consortium name="NBRP consortium"/>
            <person name="Sawabe T."/>
            <person name="Meirelles P."/>
            <person name="Nakanishi M."/>
            <person name="Sayaka M."/>
            <person name="Hattori M."/>
            <person name="Ohkuma M."/>
        </authorList>
    </citation>
    <scope>NUCLEOTIDE SEQUENCE [LARGE SCALE GENOMIC DNA]</scope>
    <source>
        <strain evidence="3">JCM 19239</strain>
    </source>
</reference>
<reference evidence="3" key="1">
    <citation type="submission" date="2014-09" db="EMBL/GenBank/DDBJ databases">
        <title>Vibrio variabilis JCM 19239. (C206) whole genome shotgun sequence.</title>
        <authorList>
            <person name="Sawabe T."/>
            <person name="Meirelles P."/>
            <person name="Nakanishi M."/>
            <person name="Sayaka M."/>
            <person name="Hattori M."/>
            <person name="Ohkuma M."/>
        </authorList>
    </citation>
    <scope>NUCLEOTIDE SEQUENCE [LARGE SCALE GENOMIC DNA]</scope>
    <source>
        <strain evidence="3">JCM 19239</strain>
    </source>
</reference>
<name>A0ABQ0J890_9VIBR</name>